<dbReference type="Proteomes" id="UP000248889">
    <property type="component" value="Unassembled WGS sequence"/>
</dbReference>
<accession>A0A2X0KB79</accession>
<organism evidence="2 3">
    <name type="scientific">Streptacidiphilus pinicola</name>
    <dbReference type="NCBI Taxonomy" id="2219663"/>
    <lineage>
        <taxon>Bacteria</taxon>
        <taxon>Bacillati</taxon>
        <taxon>Actinomycetota</taxon>
        <taxon>Actinomycetes</taxon>
        <taxon>Kitasatosporales</taxon>
        <taxon>Streptomycetaceae</taxon>
        <taxon>Streptacidiphilus</taxon>
    </lineage>
</organism>
<reference evidence="2 3" key="1">
    <citation type="submission" date="2018-06" db="EMBL/GenBank/DDBJ databases">
        <title>Streptacidiphilus pinicola sp. nov., isolated from pine grove soil.</title>
        <authorList>
            <person name="Roh S.G."/>
            <person name="Park S."/>
            <person name="Kim M.-K."/>
            <person name="Yun B.-R."/>
            <person name="Park J."/>
            <person name="Kim M.J."/>
            <person name="Kim Y.S."/>
            <person name="Kim S.B."/>
        </authorList>
    </citation>
    <scope>NUCLEOTIDE SEQUENCE [LARGE SCALE GENOMIC DNA]</scope>
    <source>
        <strain evidence="2 3">MMS16-CNU450</strain>
    </source>
</reference>
<gene>
    <name evidence="2" type="ORF">DN069_17455</name>
</gene>
<feature type="region of interest" description="Disordered" evidence="1">
    <location>
        <begin position="85"/>
        <end position="106"/>
    </location>
</feature>
<evidence type="ECO:0000313" key="2">
    <source>
        <dbReference type="EMBL" id="RAG84280.1"/>
    </source>
</evidence>
<dbReference type="AlphaFoldDB" id="A0A2X0KB79"/>
<evidence type="ECO:0000256" key="1">
    <source>
        <dbReference type="SAM" id="MobiDB-lite"/>
    </source>
</evidence>
<dbReference type="EMBL" id="QKYN01000067">
    <property type="protein sequence ID" value="RAG84280.1"/>
    <property type="molecule type" value="Genomic_DNA"/>
</dbReference>
<protein>
    <submittedName>
        <fullName evidence="2">Uncharacterized protein</fullName>
    </submittedName>
</protein>
<comment type="caution">
    <text evidence="2">The sequence shown here is derived from an EMBL/GenBank/DDBJ whole genome shotgun (WGS) entry which is preliminary data.</text>
</comment>
<feature type="compositionally biased region" description="Basic and acidic residues" evidence="1">
    <location>
        <begin position="87"/>
        <end position="98"/>
    </location>
</feature>
<proteinExistence type="predicted"/>
<keyword evidence="3" id="KW-1185">Reference proteome</keyword>
<sequence>MSDAEPPAGGSAPIHRAFDPQSAPIVCAVQAGVRRLADYDRGALATGPPVAFVLNDDGAVHGADVTSLITTVPLAPRVLLTAQQALDPDRSGIPDSARHTLSRSNR</sequence>
<evidence type="ECO:0000313" key="3">
    <source>
        <dbReference type="Proteomes" id="UP000248889"/>
    </source>
</evidence>
<name>A0A2X0KB79_9ACTN</name>